<feature type="transmembrane region" description="Helical" evidence="7">
    <location>
        <begin position="110"/>
        <end position="130"/>
    </location>
</feature>
<keyword evidence="2" id="KW-0813">Transport</keyword>
<proteinExistence type="predicted"/>
<feature type="domain" description="Major facilitator superfamily (MFS) profile" evidence="8">
    <location>
        <begin position="267"/>
        <end position="476"/>
    </location>
</feature>
<feature type="transmembrane region" description="Helical" evidence="7">
    <location>
        <begin position="79"/>
        <end position="98"/>
    </location>
</feature>
<dbReference type="Proteomes" id="UP000183947">
    <property type="component" value="Unassembled WGS sequence"/>
</dbReference>
<feature type="transmembrane region" description="Helical" evidence="7">
    <location>
        <begin position="271"/>
        <end position="292"/>
    </location>
</feature>
<dbReference type="Gene3D" id="1.20.1250.20">
    <property type="entry name" value="MFS general substrate transporter like domains"/>
    <property type="match status" value="1"/>
</dbReference>
<dbReference type="InterPro" id="IPR050495">
    <property type="entry name" value="ATG22/LtaA_families"/>
</dbReference>
<keyword evidence="3 7" id="KW-0812">Transmembrane</keyword>
<feature type="transmembrane region" description="Helical" evidence="7">
    <location>
        <begin position="427"/>
        <end position="444"/>
    </location>
</feature>
<feature type="transmembrane region" description="Helical" evidence="7">
    <location>
        <begin position="334"/>
        <end position="352"/>
    </location>
</feature>
<dbReference type="GO" id="GO:0012505">
    <property type="term" value="C:endomembrane system"/>
    <property type="evidence" value="ECO:0007669"/>
    <property type="project" value="UniProtKB-SubCell"/>
</dbReference>
<gene>
    <name evidence="9" type="ORF">SAMN02746009_01632</name>
</gene>
<accession>A0A1M6VK53</accession>
<dbReference type="PROSITE" id="PS50850">
    <property type="entry name" value="MFS"/>
    <property type="match status" value="1"/>
</dbReference>
<feature type="region of interest" description="Disordered" evidence="6">
    <location>
        <begin position="452"/>
        <end position="476"/>
    </location>
</feature>
<feature type="transmembrane region" description="Helical" evidence="7">
    <location>
        <begin position="210"/>
        <end position="230"/>
    </location>
</feature>
<dbReference type="PANTHER" id="PTHR23519">
    <property type="entry name" value="AUTOPHAGY-RELATED PROTEIN 22"/>
    <property type="match status" value="1"/>
</dbReference>
<dbReference type="AlphaFoldDB" id="A0A1M6VK53"/>
<protein>
    <submittedName>
        <fullName evidence="9">MFS transporter, UMF1 family</fullName>
    </submittedName>
</protein>
<dbReference type="EMBL" id="FRAS01000006">
    <property type="protein sequence ID" value="SHK81734.1"/>
    <property type="molecule type" value="Genomic_DNA"/>
</dbReference>
<dbReference type="InterPro" id="IPR020846">
    <property type="entry name" value="MFS_dom"/>
</dbReference>
<keyword evidence="5 7" id="KW-0472">Membrane</keyword>
<keyword evidence="10" id="KW-1185">Reference proteome</keyword>
<dbReference type="GO" id="GO:0022857">
    <property type="term" value="F:transmembrane transporter activity"/>
    <property type="evidence" value="ECO:0007669"/>
    <property type="project" value="InterPro"/>
</dbReference>
<keyword evidence="4 7" id="KW-1133">Transmembrane helix</keyword>
<evidence type="ECO:0000256" key="2">
    <source>
        <dbReference type="ARBA" id="ARBA00022448"/>
    </source>
</evidence>
<sequence length="476" mass="51832">MTTASALAPDTGFDTIPKDDKRITRGWTFYDWANSVYPLVITSSIFPIYWGAMVKQVTGTDSGKSPIDFLGFQVPGSSLLTYAISAAFLIIALISPFLTSLADFSGRKKLFMQIFCYLGAASCALLYFFTPDTLTLSTFVFISATIGFSGSIVFYNSYLPLISSEEKFDSLSARGFSMGYIGSVLLLLVCLGLIMGHASLGLEEGFATRLAFLLTGVWWAGFAQIPFLTLPADPGRPAGSAADDSGWLLNGFRELGKVWDQLKHLPNLKRFLLAYFTYNMGVQTVMYVATIFGDEELKLESSALILTILLLQLVGILGAWLFSKLSERIGNTRALSWSVVIWMLICVAGYFVQAGWSFYALASVIGLTMGAVQSLSRSTYSKIIPENTPNTAAFFSFFDVTEKLSIVIGTAVFGLIAQITGSMRNSILSLIVFFVLGLIFLLRLRGRKLRDEPTATDAPLGPPPATPNVGMPASTR</sequence>
<feature type="transmembrane region" description="Helical" evidence="7">
    <location>
        <begin position="404"/>
        <end position="421"/>
    </location>
</feature>
<reference evidence="10" key="1">
    <citation type="submission" date="2016-11" db="EMBL/GenBank/DDBJ databases">
        <authorList>
            <person name="Varghese N."/>
            <person name="Submissions S."/>
        </authorList>
    </citation>
    <scope>NUCLEOTIDE SEQUENCE [LARGE SCALE GENOMIC DNA]</scope>
    <source>
        <strain evidence="10">DSM 18569</strain>
    </source>
</reference>
<dbReference type="Pfam" id="PF11700">
    <property type="entry name" value="ATG22"/>
    <property type="match status" value="1"/>
</dbReference>
<comment type="subcellular location">
    <subcellularLocation>
        <location evidence="1">Endomembrane system</location>
        <topology evidence="1">Multi-pass membrane protein</topology>
    </subcellularLocation>
</comment>
<dbReference type="STRING" id="1121959.SAMN02746009_01632"/>
<evidence type="ECO:0000256" key="7">
    <source>
        <dbReference type="SAM" id="Phobius"/>
    </source>
</evidence>
<dbReference type="InterPro" id="IPR036259">
    <property type="entry name" value="MFS_trans_sf"/>
</dbReference>
<dbReference type="OrthoDB" id="9768783at2"/>
<evidence type="ECO:0000256" key="3">
    <source>
        <dbReference type="ARBA" id="ARBA00022692"/>
    </source>
</evidence>
<feature type="transmembrane region" description="Helical" evidence="7">
    <location>
        <begin position="358"/>
        <end position="375"/>
    </location>
</feature>
<feature type="transmembrane region" description="Helical" evidence="7">
    <location>
        <begin position="176"/>
        <end position="198"/>
    </location>
</feature>
<dbReference type="InterPro" id="IPR024671">
    <property type="entry name" value="Atg22-like"/>
</dbReference>
<dbReference type="PANTHER" id="PTHR23519:SF1">
    <property type="entry name" value="AUTOPHAGY-RELATED PROTEIN 22"/>
    <property type="match status" value="1"/>
</dbReference>
<dbReference type="RefSeq" id="WP_073282971.1">
    <property type="nucleotide sequence ID" value="NZ_FRAS01000006.1"/>
</dbReference>
<dbReference type="SUPFAM" id="SSF103473">
    <property type="entry name" value="MFS general substrate transporter"/>
    <property type="match status" value="1"/>
</dbReference>
<evidence type="ECO:0000259" key="8">
    <source>
        <dbReference type="PROSITE" id="PS50850"/>
    </source>
</evidence>
<dbReference type="CDD" id="cd17482">
    <property type="entry name" value="MFS_YxiO_like"/>
    <property type="match status" value="1"/>
</dbReference>
<evidence type="ECO:0000313" key="10">
    <source>
        <dbReference type="Proteomes" id="UP000183947"/>
    </source>
</evidence>
<evidence type="ECO:0000256" key="5">
    <source>
        <dbReference type="ARBA" id="ARBA00023136"/>
    </source>
</evidence>
<evidence type="ECO:0000256" key="6">
    <source>
        <dbReference type="SAM" id="MobiDB-lite"/>
    </source>
</evidence>
<feature type="transmembrane region" description="Helical" evidence="7">
    <location>
        <begin position="136"/>
        <end position="155"/>
    </location>
</feature>
<organism evidence="9 10">
    <name type="scientific">Hymenobacter psychrotolerans DSM 18569</name>
    <dbReference type="NCBI Taxonomy" id="1121959"/>
    <lineage>
        <taxon>Bacteria</taxon>
        <taxon>Pseudomonadati</taxon>
        <taxon>Bacteroidota</taxon>
        <taxon>Cytophagia</taxon>
        <taxon>Cytophagales</taxon>
        <taxon>Hymenobacteraceae</taxon>
        <taxon>Hymenobacter</taxon>
    </lineage>
</organism>
<evidence type="ECO:0000256" key="1">
    <source>
        <dbReference type="ARBA" id="ARBA00004127"/>
    </source>
</evidence>
<feature type="transmembrane region" description="Helical" evidence="7">
    <location>
        <begin position="304"/>
        <end position="322"/>
    </location>
</feature>
<evidence type="ECO:0000256" key="4">
    <source>
        <dbReference type="ARBA" id="ARBA00022989"/>
    </source>
</evidence>
<name>A0A1M6VK53_9BACT</name>
<evidence type="ECO:0000313" key="9">
    <source>
        <dbReference type="EMBL" id="SHK81734.1"/>
    </source>
</evidence>